<evidence type="ECO:0000256" key="2">
    <source>
        <dbReference type="ARBA" id="ARBA00022771"/>
    </source>
</evidence>
<evidence type="ECO:0000259" key="6">
    <source>
        <dbReference type="PROSITE" id="PS50271"/>
    </source>
</evidence>
<dbReference type="Pfam" id="PF00443">
    <property type="entry name" value="UCH"/>
    <property type="match status" value="1"/>
</dbReference>
<gene>
    <name evidence="7" type="ORF">HG535_0H01800</name>
</gene>
<keyword evidence="3" id="KW-0862">Zinc</keyword>
<protein>
    <recommendedName>
        <fullName evidence="9">USP domain-containing protein</fullName>
    </recommendedName>
</protein>
<dbReference type="OrthoDB" id="10263353at2759"/>
<dbReference type="PANTHER" id="PTHR21646:SF16">
    <property type="entry name" value="U4_U6.U5 TRI-SNRNP-ASSOCIATED PROTEIN 2"/>
    <property type="match status" value="1"/>
</dbReference>
<dbReference type="GO" id="GO:0004843">
    <property type="term" value="F:cysteine-type deubiquitinase activity"/>
    <property type="evidence" value="ECO:0007669"/>
    <property type="project" value="InterPro"/>
</dbReference>
<dbReference type="GO" id="GO:0016579">
    <property type="term" value="P:protein deubiquitination"/>
    <property type="evidence" value="ECO:0007669"/>
    <property type="project" value="InterPro"/>
</dbReference>
<dbReference type="AlphaFoldDB" id="A0A7H9B8J9"/>
<evidence type="ECO:0000256" key="1">
    <source>
        <dbReference type="ARBA" id="ARBA00022723"/>
    </source>
</evidence>
<proteinExistence type="predicted"/>
<accession>A0A7H9B8J9</accession>
<keyword evidence="1" id="KW-0479">Metal-binding</keyword>
<dbReference type="PANTHER" id="PTHR21646">
    <property type="entry name" value="UBIQUITIN CARBOXYL-TERMINAL HYDROLASE"/>
    <property type="match status" value="1"/>
</dbReference>
<sequence>MTADLAEKRRKSDDADVGACKKVHGVVSRSLYAYLETIDRKKLDFDFEKVCSVTLSPLNVYCCLVCGKYFQGRRQNSPAFLHAVNENHRVYINVKSLKVYLLPNGVEVKDENKIEAINQIRYAISPTFSENEIRQFPRDCWDLNNNHYLNGYVSLTNTSRNDCANVAIMLLAHIIPIRDFLLLLPLSGLTQFLEKLSMLVKKVWSVSLFKQHVSVDEFLSFVAVTFKGSITVQQDPRYFLLWLINSISKVSKEMRDLLVENCQGIIEINETFFKSVKDDKGDVQEFIRDEANQKNIVSPFWTLSLDLLPKPVFKDGLNANSLPQVQLEELLKKFNGSNEHHLPHCVRRYKLKKLPRYLILHFDRFNKKDETPVKSRNQTLIEFPTELKIGEHKYSLVSNIVHEGEKESTMGTTRLERDENSHWKIQLRYATSSKWIEIDRSVLRFKEKELLFLSESYMQVWKKIES</sequence>
<evidence type="ECO:0000256" key="4">
    <source>
        <dbReference type="PROSITE-ProRule" id="PRU00502"/>
    </source>
</evidence>
<keyword evidence="2 4" id="KW-0863">Zinc-finger</keyword>
<evidence type="ECO:0000259" key="5">
    <source>
        <dbReference type="PROSITE" id="PS50235"/>
    </source>
</evidence>
<dbReference type="SMART" id="SM00290">
    <property type="entry name" value="ZnF_UBP"/>
    <property type="match status" value="1"/>
</dbReference>
<dbReference type="EMBL" id="CP058611">
    <property type="protein sequence ID" value="QLG74853.1"/>
    <property type="molecule type" value="Genomic_DNA"/>
</dbReference>
<feature type="domain" description="USP" evidence="5">
    <location>
        <begin position="153"/>
        <end position="464"/>
    </location>
</feature>
<evidence type="ECO:0008006" key="9">
    <source>
        <dbReference type="Google" id="ProtNLM"/>
    </source>
</evidence>
<reference evidence="7 8" key="1">
    <citation type="submission" date="2020-07" db="EMBL/GenBank/DDBJ databases">
        <title>The yeast mating-type switching endonuclease HO is a domesticated member of an unorthodox homing genetic element family.</title>
        <authorList>
            <person name="Coughlan A.Y."/>
            <person name="Lombardi L."/>
            <person name="Braun-Galleani S."/>
            <person name="Martos A.R."/>
            <person name="Galeote V."/>
            <person name="Bigey F."/>
            <person name="Dequin S."/>
            <person name="Byrne K.P."/>
            <person name="Wolfe K.H."/>
        </authorList>
    </citation>
    <scope>NUCLEOTIDE SEQUENCE [LARGE SCALE GENOMIC DNA]</scope>
    <source>
        <strain evidence="7 8">NRRL Y-6702</strain>
    </source>
</reference>
<dbReference type="PROSITE" id="PS50235">
    <property type="entry name" value="USP_3"/>
    <property type="match status" value="1"/>
</dbReference>
<evidence type="ECO:0000256" key="3">
    <source>
        <dbReference type="ARBA" id="ARBA00022833"/>
    </source>
</evidence>
<dbReference type="InterPro" id="IPR001607">
    <property type="entry name" value="Znf_UBP"/>
</dbReference>
<dbReference type="GeneID" id="59238656"/>
<name>A0A7H9B8J9_ZYGMR</name>
<dbReference type="GO" id="GO:0008270">
    <property type="term" value="F:zinc ion binding"/>
    <property type="evidence" value="ECO:0007669"/>
    <property type="project" value="UniProtKB-KW"/>
</dbReference>
<evidence type="ECO:0000313" key="7">
    <source>
        <dbReference type="EMBL" id="QLG74853.1"/>
    </source>
</evidence>
<dbReference type="RefSeq" id="XP_037146578.1">
    <property type="nucleotide sequence ID" value="XM_037290683.1"/>
</dbReference>
<dbReference type="Pfam" id="PF02148">
    <property type="entry name" value="zf-UBP"/>
    <property type="match status" value="1"/>
</dbReference>
<dbReference type="InterPro" id="IPR038765">
    <property type="entry name" value="Papain-like_cys_pep_sf"/>
</dbReference>
<dbReference type="InterPro" id="IPR013083">
    <property type="entry name" value="Znf_RING/FYVE/PHD"/>
</dbReference>
<dbReference type="InterPro" id="IPR001394">
    <property type="entry name" value="Peptidase_C19_UCH"/>
</dbReference>
<dbReference type="InterPro" id="IPR050185">
    <property type="entry name" value="Ub_carboxyl-term_hydrolase"/>
</dbReference>
<dbReference type="Gene3D" id="3.90.70.10">
    <property type="entry name" value="Cysteine proteinases"/>
    <property type="match status" value="1"/>
</dbReference>
<evidence type="ECO:0000313" key="8">
    <source>
        <dbReference type="Proteomes" id="UP000509704"/>
    </source>
</evidence>
<organism evidence="7 8">
    <name type="scientific">Zygotorulaspora mrakii</name>
    <name type="common">Zygosaccharomyces mrakii</name>
    <dbReference type="NCBI Taxonomy" id="42260"/>
    <lineage>
        <taxon>Eukaryota</taxon>
        <taxon>Fungi</taxon>
        <taxon>Dikarya</taxon>
        <taxon>Ascomycota</taxon>
        <taxon>Saccharomycotina</taxon>
        <taxon>Saccharomycetes</taxon>
        <taxon>Saccharomycetales</taxon>
        <taxon>Saccharomycetaceae</taxon>
        <taxon>Zygotorulaspora</taxon>
    </lineage>
</organism>
<dbReference type="SUPFAM" id="SSF54001">
    <property type="entry name" value="Cysteine proteinases"/>
    <property type="match status" value="1"/>
</dbReference>
<dbReference type="Proteomes" id="UP000509704">
    <property type="component" value="Chromosome 8"/>
</dbReference>
<dbReference type="Gene3D" id="3.30.40.10">
    <property type="entry name" value="Zinc/RING finger domain, C3HC4 (zinc finger)"/>
    <property type="match status" value="1"/>
</dbReference>
<dbReference type="PROSITE" id="PS50271">
    <property type="entry name" value="ZF_UBP"/>
    <property type="match status" value="1"/>
</dbReference>
<dbReference type="SUPFAM" id="SSF57850">
    <property type="entry name" value="RING/U-box"/>
    <property type="match status" value="1"/>
</dbReference>
<dbReference type="KEGG" id="zmk:HG535_0H01800"/>
<feature type="domain" description="UBP-type" evidence="6">
    <location>
        <begin position="30"/>
        <end position="131"/>
    </location>
</feature>
<dbReference type="InterPro" id="IPR028889">
    <property type="entry name" value="USP"/>
</dbReference>
<keyword evidence="8" id="KW-1185">Reference proteome</keyword>